<dbReference type="SUPFAM" id="SSF52540">
    <property type="entry name" value="P-loop containing nucleoside triphosphate hydrolases"/>
    <property type="match status" value="1"/>
</dbReference>
<name>A0ABV8MW70_9NEIS</name>
<proteinExistence type="predicted"/>
<protein>
    <submittedName>
        <fullName evidence="2">ParA family protein</fullName>
    </submittedName>
</protein>
<dbReference type="InterPro" id="IPR050678">
    <property type="entry name" value="DNA_Partitioning_ATPase"/>
</dbReference>
<keyword evidence="3" id="KW-1185">Reference proteome</keyword>
<gene>
    <name evidence="2" type="ORF">ACFOW7_21445</name>
</gene>
<dbReference type="Proteomes" id="UP001595791">
    <property type="component" value="Unassembled WGS sequence"/>
</dbReference>
<dbReference type="PANTHER" id="PTHR13696:SF52">
    <property type="entry name" value="PARA FAMILY PROTEIN CT_582"/>
    <property type="match status" value="1"/>
</dbReference>
<dbReference type="Gene3D" id="3.40.50.300">
    <property type="entry name" value="P-loop containing nucleotide triphosphate hydrolases"/>
    <property type="match status" value="1"/>
</dbReference>
<dbReference type="InterPro" id="IPR025669">
    <property type="entry name" value="AAA_dom"/>
</dbReference>
<reference evidence="3" key="1">
    <citation type="journal article" date="2019" name="Int. J. Syst. Evol. Microbiol.">
        <title>The Global Catalogue of Microorganisms (GCM) 10K type strain sequencing project: providing services to taxonomists for standard genome sequencing and annotation.</title>
        <authorList>
            <consortium name="The Broad Institute Genomics Platform"/>
            <consortium name="The Broad Institute Genome Sequencing Center for Infectious Disease"/>
            <person name="Wu L."/>
            <person name="Ma J."/>
        </authorList>
    </citation>
    <scope>NUCLEOTIDE SEQUENCE [LARGE SCALE GENOMIC DNA]</scope>
    <source>
        <strain evidence="3">LMG 29894</strain>
    </source>
</reference>
<dbReference type="PANTHER" id="PTHR13696">
    <property type="entry name" value="P-LOOP CONTAINING NUCLEOSIDE TRIPHOSPHATE HYDROLASE"/>
    <property type="match status" value="1"/>
</dbReference>
<dbReference type="EMBL" id="JBHSBU010000003">
    <property type="protein sequence ID" value="MFC4161907.1"/>
    <property type="molecule type" value="Genomic_DNA"/>
</dbReference>
<feature type="domain" description="AAA" evidence="1">
    <location>
        <begin position="15"/>
        <end position="190"/>
    </location>
</feature>
<dbReference type="InterPro" id="IPR027417">
    <property type="entry name" value="P-loop_NTPase"/>
</dbReference>
<organism evidence="2 3">
    <name type="scientific">Chitinimonas lacunae</name>
    <dbReference type="NCBI Taxonomy" id="1963018"/>
    <lineage>
        <taxon>Bacteria</taxon>
        <taxon>Pseudomonadati</taxon>
        <taxon>Pseudomonadota</taxon>
        <taxon>Betaproteobacteria</taxon>
        <taxon>Neisseriales</taxon>
        <taxon>Chitinibacteraceae</taxon>
        <taxon>Chitinimonas</taxon>
    </lineage>
</organism>
<accession>A0ABV8MW70</accession>
<sequence>MVDESYTAPQPPAVVIAVHNHKGGAGKTTTVSSLAAALSRRGHEVLVIDMDPQGNLSQQIGPENIGAIDTTIREVLLDPNQALPAVLKSTVKGVDIIISRLKLEAVLDKLRQSYTPAVILRPAIDILREGYDVILLDLPPALNLLSVNGIAAADYLIIPHQSGAQFSLDGMEDLLTFVGDIKRSVNPKISVLGHVLTKHDERENAKRAMAAALRARVGEEAVFKVTIPESTHILQSQMVRQDVISYKRKATVVEAYFELADLIAERAKLFASRKACNGEE</sequence>
<evidence type="ECO:0000313" key="3">
    <source>
        <dbReference type="Proteomes" id="UP001595791"/>
    </source>
</evidence>
<dbReference type="Pfam" id="PF13614">
    <property type="entry name" value="AAA_31"/>
    <property type="match status" value="1"/>
</dbReference>
<evidence type="ECO:0000313" key="2">
    <source>
        <dbReference type="EMBL" id="MFC4161907.1"/>
    </source>
</evidence>
<evidence type="ECO:0000259" key="1">
    <source>
        <dbReference type="Pfam" id="PF13614"/>
    </source>
</evidence>
<dbReference type="RefSeq" id="WP_378168565.1">
    <property type="nucleotide sequence ID" value="NZ_JBHSBU010000003.1"/>
</dbReference>
<comment type="caution">
    <text evidence="2">The sequence shown here is derived from an EMBL/GenBank/DDBJ whole genome shotgun (WGS) entry which is preliminary data.</text>
</comment>
<dbReference type="CDD" id="cd02042">
    <property type="entry name" value="ParAB_family"/>
    <property type="match status" value="1"/>
</dbReference>